<proteinExistence type="predicted"/>
<keyword evidence="1" id="KW-0732">Signal</keyword>
<accession>A0A7J6L6P9</accession>
<protein>
    <submittedName>
        <fullName evidence="2">Uncharacterized protein</fullName>
    </submittedName>
</protein>
<feature type="signal peptide" evidence="1">
    <location>
        <begin position="1"/>
        <end position="22"/>
    </location>
</feature>
<evidence type="ECO:0000313" key="2">
    <source>
        <dbReference type="EMBL" id="KAF4654884.1"/>
    </source>
</evidence>
<dbReference type="AlphaFoldDB" id="A0A7J6L6P9"/>
<evidence type="ECO:0000313" key="3">
    <source>
        <dbReference type="Proteomes" id="UP000591131"/>
    </source>
</evidence>
<feature type="chain" id="PRO_5029592102" evidence="1">
    <location>
        <begin position="23"/>
        <end position="241"/>
    </location>
</feature>
<organism evidence="2 3">
    <name type="scientific">Perkinsus chesapeaki</name>
    <name type="common">Clam parasite</name>
    <name type="synonym">Perkinsus andrewsi</name>
    <dbReference type="NCBI Taxonomy" id="330153"/>
    <lineage>
        <taxon>Eukaryota</taxon>
        <taxon>Sar</taxon>
        <taxon>Alveolata</taxon>
        <taxon>Perkinsozoa</taxon>
        <taxon>Perkinsea</taxon>
        <taxon>Perkinsida</taxon>
        <taxon>Perkinsidae</taxon>
        <taxon>Perkinsus</taxon>
    </lineage>
</organism>
<comment type="caution">
    <text evidence="2">The sequence shown here is derived from an EMBL/GenBank/DDBJ whole genome shotgun (WGS) entry which is preliminary data.</text>
</comment>
<sequence>MVTAIPMVIKLVLVVLLLGVHGRPIPAKRLTPNYFHDITRQSGCPLGPYCILTANATRVESPAVSSVLIFREAAKLSAPYLLFYFTTFYNEKDEIISTTAYAAGQITLHEVYKSKVGGLDYNVALSLNLPDPPGKPNGTNFFFYPMMWSVSAWREYSTHIFFYNGTWFQDDSRVGLMLEANPSIQDHGHNFSYYVAWYIETGPWPPDGGADHLFYAALTFRVTMDGIEQANVHRTFISAIF</sequence>
<evidence type="ECO:0000256" key="1">
    <source>
        <dbReference type="SAM" id="SignalP"/>
    </source>
</evidence>
<dbReference type="Proteomes" id="UP000591131">
    <property type="component" value="Unassembled WGS sequence"/>
</dbReference>
<dbReference type="EMBL" id="JAAPAO010000696">
    <property type="protein sequence ID" value="KAF4654884.1"/>
    <property type="molecule type" value="Genomic_DNA"/>
</dbReference>
<gene>
    <name evidence="2" type="ORF">FOL47_009706</name>
</gene>
<keyword evidence="3" id="KW-1185">Reference proteome</keyword>
<name>A0A7J6L6P9_PERCH</name>
<reference evidence="2 3" key="1">
    <citation type="submission" date="2020-04" db="EMBL/GenBank/DDBJ databases">
        <title>Perkinsus chesapeaki whole genome sequence.</title>
        <authorList>
            <person name="Bogema D.R."/>
        </authorList>
    </citation>
    <scope>NUCLEOTIDE SEQUENCE [LARGE SCALE GENOMIC DNA]</scope>
    <source>
        <strain evidence="2">ATCC PRA-425</strain>
    </source>
</reference>